<sequence>MKISTAITLLTPFLPLPAQTLDFMSAKKDNICAQLMNGGYGPGRVSMTTLSGSCTESHRLKIRCKFIHPDNGQERVKYWPCAPDQYCLPISTGTLPDAGCIKLLSPTGVKVSGDVDNHACSSGLRVGRDTIYVQSSIAADKALDGDAVRECSVINSSTQKAIYNQTPCDKASATLRLDAGVTYQACISTTSAFARKTVPFTWHLSSPGRLARDLSSRGKLLSEMVTILGDSTADDVFRIVIGE</sequence>
<feature type="signal peptide" evidence="1">
    <location>
        <begin position="1"/>
        <end position="20"/>
    </location>
</feature>
<evidence type="ECO:0000313" key="2">
    <source>
        <dbReference type="EMBL" id="KAE9977690.1"/>
    </source>
</evidence>
<proteinExistence type="predicted"/>
<accession>A0A8H3UWL4</accession>
<name>A0A8H3UWL4_VENIN</name>
<evidence type="ECO:0000256" key="1">
    <source>
        <dbReference type="SAM" id="SignalP"/>
    </source>
</evidence>
<organism evidence="2 3">
    <name type="scientific">Venturia inaequalis</name>
    <name type="common">Apple scab fungus</name>
    <dbReference type="NCBI Taxonomy" id="5025"/>
    <lineage>
        <taxon>Eukaryota</taxon>
        <taxon>Fungi</taxon>
        <taxon>Dikarya</taxon>
        <taxon>Ascomycota</taxon>
        <taxon>Pezizomycotina</taxon>
        <taxon>Dothideomycetes</taxon>
        <taxon>Pleosporomycetidae</taxon>
        <taxon>Venturiales</taxon>
        <taxon>Venturiaceae</taxon>
        <taxon>Venturia</taxon>
    </lineage>
</organism>
<keyword evidence="1" id="KW-0732">Signal</keyword>
<dbReference type="Proteomes" id="UP000433883">
    <property type="component" value="Unassembled WGS sequence"/>
</dbReference>
<comment type="caution">
    <text evidence="2">The sequence shown here is derived from an EMBL/GenBank/DDBJ whole genome shotgun (WGS) entry which is preliminary data.</text>
</comment>
<feature type="chain" id="PRO_5034899870" evidence="1">
    <location>
        <begin position="21"/>
        <end position="243"/>
    </location>
</feature>
<dbReference type="EMBL" id="WNWQ01000126">
    <property type="protein sequence ID" value="KAE9977690.1"/>
    <property type="molecule type" value="Genomic_DNA"/>
</dbReference>
<evidence type="ECO:0000313" key="3">
    <source>
        <dbReference type="Proteomes" id="UP000433883"/>
    </source>
</evidence>
<dbReference type="AlphaFoldDB" id="A0A8H3UWL4"/>
<protein>
    <submittedName>
        <fullName evidence="2">Uncharacterized protein</fullName>
    </submittedName>
</protein>
<gene>
    <name evidence="2" type="ORF">BLS_001214</name>
</gene>
<reference evidence="2 3" key="1">
    <citation type="submission" date="2019-11" db="EMBL/GenBank/DDBJ databases">
        <title>Venturia inaequalis Genome Resource.</title>
        <authorList>
            <person name="Lichtner F.J."/>
        </authorList>
    </citation>
    <scope>NUCLEOTIDE SEQUENCE [LARGE SCALE GENOMIC DNA]</scope>
    <source>
        <strain evidence="2">Bline_iso_100314</strain>
    </source>
</reference>